<feature type="signal peptide" evidence="1">
    <location>
        <begin position="1"/>
        <end position="22"/>
    </location>
</feature>
<dbReference type="GO" id="GO:0016787">
    <property type="term" value="F:hydrolase activity"/>
    <property type="evidence" value="ECO:0007669"/>
    <property type="project" value="UniProtKB-KW"/>
</dbReference>
<reference evidence="3 4" key="1">
    <citation type="submission" date="2023-01" db="EMBL/GenBank/DDBJ databases">
        <title>Novel species of the genus Asticcacaulis isolated from rivers.</title>
        <authorList>
            <person name="Lu H."/>
        </authorList>
    </citation>
    <scope>NUCLEOTIDE SEQUENCE [LARGE SCALE GENOMIC DNA]</scope>
    <source>
        <strain evidence="3 4">LKC15W</strain>
    </source>
</reference>
<feature type="domain" description="SGNH hydrolase-type esterase" evidence="2">
    <location>
        <begin position="201"/>
        <end position="400"/>
    </location>
</feature>
<organism evidence="3 4">
    <name type="scientific">Asticcacaulis machinosus</name>
    <dbReference type="NCBI Taxonomy" id="2984211"/>
    <lineage>
        <taxon>Bacteria</taxon>
        <taxon>Pseudomonadati</taxon>
        <taxon>Pseudomonadota</taxon>
        <taxon>Alphaproteobacteria</taxon>
        <taxon>Caulobacterales</taxon>
        <taxon>Caulobacteraceae</taxon>
        <taxon>Asticcacaulis</taxon>
    </lineage>
</organism>
<sequence>MKRFMWAVMAAAFALSSPAAFAEKGPEKWIGTWGSSQYLAEGDNALPAGTTDITLRQIVRVSRGGERFKVRISNAFGTEPLTIGAVSVAPGTAGSARVDADAARVLSFSGRSAVTIPAGASYESDPVDLALKPLSDLAISLYLPKVPARQTGHPGSRTTSYRVSGNQVAVADFTNATAVDRWYHIAAIEVEAKKGAAIVTIGDSITDGRGSTTNGNDRWPDFLAKRLQADRKLKNLGVLNMGIGGNRILNDGSGPNAMARFERDVLSQAGVKYLIVLEGVNDLGTFTRDGATKDVISDEAREAHITQMITAYQQIIRRARAHGIKVYGATIMPYNGFDYYKQTPFSEADRQTVNTWIRTPGNFDGVIDFDAATRDPADPSRLKAEYDVGDHIHPSPAGFKAMAEAIDLKLFAK</sequence>
<evidence type="ECO:0000256" key="1">
    <source>
        <dbReference type="SAM" id="SignalP"/>
    </source>
</evidence>
<keyword evidence="4" id="KW-1185">Reference proteome</keyword>
<dbReference type="RefSeq" id="WP_272743793.1">
    <property type="nucleotide sequence ID" value="NZ_JAQQKV010000001.1"/>
</dbReference>
<evidence type="ECO:0000313" key="3">
    <source>
        <dbReference type="EMBL" id="MDC7675484.1"/>
    </source>
</evidence>
<dbReference type="EMBL" id="JAQQKV010000001">
    <property type="protein sequence ID" value="MDC7675484.1"/>
    <property type="molecule type" value="Genomic_DNA"/>
</dbReference>
<protein>
    <submittedName>
        <fullName evidence="3">SGNH/GDSL hydrolase family protein</fullName>
    </submittedName>
</protein>
<evidence type="ECO:0000313" key="4">
    <source>
        <dbReference type="Proteomes" id="UP001218579"/>
    </source>
</evidence>
<dbReference type="Pfam" id="PF13472">
    <property type="entry name" value="Lipase_GDSL_2"/>
    <property type="match status" value="1"/>
</dbReference>
<dbReference type="InterPro" id="IPR053140">
    <property type="entry name" value="GDSL_Rv0518-like"/>
</dbReference>
<accession>A0ABT5HGW5</accession>
<keyword evidence="1" id="KW-0732">Signal</keyword>
<dbReference type="PANTHER" id="PTHR43784">
    <property type="entry name" value="GDSL-LIKE LIPASE/ACYLHYDROLASE, PUTATIVE (AFU_ORTHOLOGUE AFUA_2G00820)-RELATED"/>
    <property type="match status" value="1"/>
</dbReference>
<dbReference type="PANTHER" id="PTHR43784:SF2">
    <property type="entry name" value="GDSL-LIKE LIPASE_ACYLHYDROLASE, PUTATIVE (AFU_ORTHOLOGUE AFUA_2G00820)-RELATED"/>
    <property type="match status" value="1"/>
</dbReference>
<dbReference type="InterPro" id="IPR036514">
    <property type="entry name" value="SGNH_hydro_sf"/>
</dbReference>
<gene>
    <name evidence="3" type="ORF">PQU98_05050</name>
</gene>
<name>A0ABT5HGW5_9CAUL</name>
<dbReference type="InterPro" id="IPR013830">
    <property type="entry name" value="SGNH_hydro"/>
</dbReference>
<dbReference type="SUPFAM" id="SSF52266">
    <property type="entry name" value="SGNH hydrolase"/>
    <property type="match status" value="1"/>
</dbReference>
<proteinExistence type="predicted"/>
<comment type="caution">
    <text evidence="3">The sequence shown here is derived from an EMBL/GenBank/DDBJ whole genome shotgun (WGS) entry which is preliminary data.</text>
</comment>
<feature type="chain" id="PRO_5046901832" evidence="1">
    <location>
        <begin position="23"/>
        <end position="413"/>
    </location>
</feature>
<evidence type="ECO:0000259" key="2">
    <source>
        <dbReference type="Pfam" id="PF13472"/>
    </source>
</evidence>
<dbReference type="Proteomes" id="UP001218579">
    <property type="component" value="Unassembled WGS sequence"/>
</dbReference>
<keyword evidence="3" id="KW-0378">Hydrolase</keyword>
<dbReference type="Gene3D" id="3.40.50.1110">
    <property type="entry name" value="SGNH hydrolase"/>
    <property type="match status" value="1"/>
</dbReference>
<dbReference type="CDD" id="cd01830">
    <property type="entry name" value="XynE_like"/>
    <property type="match status" value="1"/>
</dbReference>